<keyword evidence="1" id="KW-0378">Hydrolase</keyword>
<gene>
    <name evidence="1" type="ORF">JZO70_13425</name>
</gene>
<dbReference type="Pfam" id="PF08282">
    <property type="entry name" value="Hydrolase_3"/>
    <property type="match status" value="1"/>
</dbReference>
<dbReference type="InterPro" id="IPR000150">
    <property type="entry name" value="Cof"/>
</dbReference>
<proteinExistence type="predicted"/>
<dbReference type="SFLD" id="SFLDG01140">
    <property type="entry name" value="C2.B:_Phosphomannomutase_and_P"/>
    <property type="match status" value="1"/>
</dbReference>
<dbReference type="InterPro" id="IPR023214">
    <property type="entry name" value="HAD_sf"/>
</dbReference>
<comment type="caution">
    <text evidence="1">The sequence shown here is derived from an EMBL/GenBank/DDBJ whole genome shotgun (WGS) entry which is preliminary data.</text>
</comment>
<protein>
    <submittedName>
        <fullName evidence="1">Cof-type HAD-IIB family hydrolase</fullName>
    </submittedName>
</protein>
<dbReference type="NCBIfam" id="TIGR01484">
    <property type="entry name" value="HAD-SF-IIB"/>
    <property type="match status" value="1"/>
</dbReference>
<dbReference type="PANTHER" id="PTHR10000:SF25">
    <property type="entry name" value="PHOSPHATASE YKRA-RELATED"/>
    <property type="match status" value="1"/>
</dbReference>
<reference evidence="1 2" key="1">
    <citation type="submission" date="2021-03" db="EMBL/GenBank/DDBJ databases">
        <title>Enterococcal diversity collection.</title>
        <authorList>
            <person name="Gilmore M.S."/>
            <person name="Schwartzman J."/>
            <person name="Van Tyne D."/>
            <person name="Martin M."/>
            <person name="Earl A.M."/>
            <person name="Manson A.L."/>
            <person name="Straub T."/>
            <person name="Salamzade R."/>
            <person name="Saavedra J."/>
            <person name="Lebreton F."/>
            <person name="Prichula J."/>
            <person name="Schaufler K."/>
            <person name="Gaca A."/>
            <person name="Sgardioli B."/>
            <person name="Wagenaar J."/>
            <person name="Strong T."/>
        </authorList>
    </citation>
    <scope>NUCLEOTIDE SEQUENCE [LARGE SCALE GENOMIC DNA]</scope>
    <source>
        <strain evidence="1 2">669A</strain>
    </source>
</reference>
<dbReference type="Gene3D" id="3.40.50.1000">
    <property type="entry name" value="HAD superfamily/HAD-like"/>
    <property type="match status" value="1"/>
</dbReference>
<dbReference type="PANTHER" id="PTHR10000">
    <property type="entry name" value="PHOSPHOSERINE PHOSPHATASE"/>
    <property type="match status" value="1"/>
</dbReference>
<dbReference type="GO" id="GO:0016787">
    <property type="term" value="F:hydrolase activity"/>
    <property type="evidence" value="ECO:0007669"/>
    <property type="project" value="UniProtKB-KW"/>
</dbReference>
<dbReference type="Proteomes" id="UP000664601">
    <property type="component" value="Unassembled WGS sequence"/>
</dbReference>
<evidence type="ECO:0000313" key="2">
    <source>
        <dbReference type="Proteomes" id="UP000664601"/>
    </source>
</evidence>
<evidence type="ECO:0000313" key="1">
    <source>
        <dbReference type="EMBL" id="MBO1307172.1"/>
    </source>
</evidence>
<dbReference type="SFLD" id="SFLDS00003">
    <property type="entry name" value="Haloacid_Dehalogenase"/>
    <property type="match status" value="1"/>
</dbReference>
<organism evidence="1 2">
    <name type="scientific">Candidatus Enterococcus moelleringii</name>
    <dbReference type="NCBI Taxonomy" id="2815325"/>
    <lineage>
        <taxon>Bacteria</taxon>
        <taxon>Bacillati</taxon>
        <taxon>Bacillota</taxon>
        <taxon>Bacilli</taxon>
        <taxon>Lactobacillales</taxon>
        <taxon>Enterococcaceae</taxon>
        <taxon>Enterococcus</taxon>
    </lineage>
</organism>
<dbReference type="NCBIfam" id="TIGR00099">
    <property type="entry name" value="Cof-subfamily"/>
    <property type="match status" value="1"/>
</dbReference>
<dbReference type="InterPro" id="IPR006379">
    <property type="entry name" value="HAD-SF_hydro_IIB"/>
</dbReference>
<dbReference type="PROSITE" id="PS01229">
    <property type="entry name" value="COF_2"/>
    <property type="match status" value="1"/>
</dbReference>
<sequence length="258" mass="29031">MMNGIVFFDLDGTLLDKKSRLTEQNKEALGQLQKNGYIPVVVSGRAPWEIEELVAGSGIDAYVGLNGQIVFNQKIIYQASIQQDIIEQVVLLTEKLKHSLAFYGSQENKITFVDEAATKLYQLDNAEIPEVKPDYYRTTDIMMLYLFSEEVEKDQMYHQLFQDYLTIVRDSPFSLAMTALGNSKKTGIEHFMNSLSLEKKIPTYAFGDGNNDLPMFEAADYSVAMANGTDEIKAAADFITKAHDDEGIVYGLKHLKLI</sequence>
<dbReference type="Gene3D" id="3.30.1240.10">
    <property type="match status" value="1"/>
</dbReference>
<dbReference type="SUPFAM" id="SSF56784">
    <property type="entry name" value="HAD-like"/>
    <property type="match status" value="1"/>
</dbReference>
<dbReference type="RefSeq" id="WP_207674100.1">
    <property type="nucleotide sequence ID" value="NZ_JAFREM010000020.1"/>
</dbReference>
<dbReference type="InterPro" id="IPR036412">
    <property type="entry name" value="HAD-like_sf"/>
</dbReference>
<accession>A0ABS3LC10</accession>
<name>A0ABS3LC10_9ENTE</name>
<dbReference type="EMBL" id="JAFREM010000020">
    <property type="protein sequence ID" value="MBO1307172.1"/>
    <property type="molecule type" value="Genomic_DNA"/>
</dbReference>
<keyword evidence="2" id="KW-1185">Reference proteome</keyword>